<dbReference type="PANTHER" id="PTHR30502:SF0">
    <property type="entry name" value="PHOSPHOENOLPYRUVATE CARBOXYLASE FAMILY PROTEIN"/>
    <property type="match status" value="1"/>
</dbReference>
<keyword evidence="6" id="KW-1185">Reference proteome</keyword>
<gene>
    <name evidence="5" type="ORF">GBAR_LOCUS26788</name>
</gene>
<reference evidence="5" key="1">
    <citation type="submission" date="2023-03" db="EMBL/GenBank/DDBJ databases">
        <authorList>
            <person name="Steffen K."/>
            <person name="Cardenas P."/>
        </authorList>
    </citation>
    <scope>NUCLEOTIDE SEQUENCE</scope>
</reference>
<dbReference type="Pfam" id="PF03328">
    <property type="entry name" value="HpcH_HpaI"/>
    <property type="match status" value="1"/>
</dbReference>
<dbReference type="InterPro" id="IPR050251">
    <property type="entry name" value="HpcH-HpaI_aldolase"/>
</dbReference>
<dbReference type="InterPro" id="IPR005000">
    <property type="entry name" value="Aldolase/citrate-lyase_domain"/>
</dbReference>
<dbReference type="SUPFAM" id="SSF51621">
    <property type="entry name" value="Phosphoenolpyruvate/pyruvate domain"/>
    <property type="match status" value="1"/>
</dbReference>
<dbReference type="PANTHER" id="PTHR30502">
    <property type="entry name" value="2-KETO-3-DEOXY-L-RHAMNONATE ALDOLASE"/>
    <property type="match status" value="1"/>
</dbReference>
<evidence type="ECO:0000259" key="4">
    <source>
        <dbReference type="Pfam" id="PF03328"/>
    </source>
</evidence>
<dbReference type="EMBL" id="CASHTH010003736">
    <property type="protein sequence ID" value="CAI8048595.1"/>
    <property type="molecule type" value="Genomic_DNA"/>
</dbReference>
<dbReference type="AlphaFoldDB" id="A0AA35XEM2"/>
<dbReference type="GO" id="GO:0016832">
    <property type="term" value="F:aldehyde-lyase activity"/>
    <property type="evidence" value="ECO:0007669"/>
    <property type="project" value="TreeGrafter"/>
</dbReference>
<dbReference type="Gene3D" id="3.20.20.60">
    <property type="entry name" value="Phosphoenolpyruvate-binding domains"/>
    <property type="match status" value="1"/>
</dbReference>
<keyword evidence="3" id="KW-0456">Lyase</keyword>
<evidence type="ECO:0000256" key="2">
    <source>
        <dbReference type="ARBA" id="ARBA00022723"/>
    </source>
</evidence>
<keyword evidence="2" id="KW-0479">Metal-binding</keyword>
<comment type="caution">
    <text evidence="5">The sequence shown here is derived from an EMBL/GenBank/DDBJ whole genome shotgun (WGS) entry which is preliminary data.</text>
</comment>
<dbReference type="InterPro" id="IPR040442">
    <property type="entry name" value="Pyrv_kinase-like_dom_sf"/>
</dbReference>
<proteinExistence type="inferred from homology"/>
<dbReference type="InterPro" id="IPR015813">
    <property type="entry name" value="Pyrv/PenolPyrv_kinase-like_dom"/>
</dbReference>
<dbReference type="Proteomes" id="UP001174909">
    <property type="component" value="Unassembled WGS sequence"/>
</dbReference>
<evidence type="ECO:0000313" key="5">
    <source>
        <dbReference type="EMBL" id="CAI8048595.1"/>
    </source>
</evidence>
<dbReference type="GO" id="GO:0046872">
    <property type="term" value="F:metal ion binding"/>
    <property type="evidence" value="ECO:0007669"/>
    <property type="project" value="UniProtKB-KW"/>
</dbReference>
<dbReference type="GO" id="GO:0005737">
    <property type="term" value="C:cytoplasm"/>
    <property type="evidence" value="ECO:0007669"/>
    <property type="project" value="TreeGrafter"/>
</dbReference>
<accession>A0AA35XEM2</accession>
<protein>
    <submittedName>
        <fullName evidence="5">2-keto-3-deoxy-L-rhamnonate aldolase</fullName>
    </submittedName>
</protein>
<evidence type="ECO:0000256" key="1">
    <source>
        <dbReference type="ARBA" id="ARBA00005568"/>
    </source>
</evidence>
<evidence type="ECO:0000256" key="3">
    <source>
        <dbReference type="ARBA" id="ARBA00023239"/>
    </source>
</evidence>
<evidence type="ECO:0000313" key="6">
    <source>
        <dbReference type="Proteomes" id="UP001174909"/>
    </source>
</evidence>
<feature type="domain" description="HpcH/HpaI aldolase/citrate lyase" evidence="4">
    <location>
        <begin position="1"/>
        <end position="179"/>
    </location>
</feature>
<comment type="similarity">
    <text evidence="1">Belongs to the HpcH/HpaI aldolase family.</text>
</comment>
<organism evidence="5 6">
    <name type="scientific">Geodia barretti</name>
    <name type="common">Barrett's horny sponge</name>
    <dbReference type="NCBI Taxonomy" id="519541"/>
    <lineage>
        <taxon>Eukaryota</taxon>
        <taxon>Metazoa</taxon>
        <taxon>Porifera</taxon>
        <taxon>Demospongiae</taxon>
        <taxon>Heteroscleromorpha</taxon>
        <taxon>Tetractinellida</taxon>
        <taxon>Astrophorina</taxon>
        <taxon>Geodiidae</taxon>
        <taxon>Geodia</taxon>
    </lineage>
</organism>
<name>A0AA35XEM2_GEOBA</name>
<sequence>MGFDGVWVETEHGAIDFREIQNITRSCDLWGMTSLIRVNRVDYGLIYRTLDQGAQGIIVPHVDTAEQAREVVRAARYAPIGERGMYESRQAYGLDSLQYFRSANRETLVVVMIEDIQAIENLPEILAVDHIDVFFVAPSDLAQSMGLIGQIDHPRVKQTISDAVARISAAGRTAGAIAWASTAEEVVEAGARFLMTSWLPYLSAGAKTYLEAVQRAAGKSGNSS</sequence>